<keyword evidence="13" id="KW-1185">Reference proteome</keyword>
<evidence type="ECO:0000256" key="2">
    <source>
        <dbReference type="ARBA" id="ARBA00005649"/>
    </source>
</evidence>
<dbReference type="Proteomes" id="UP001447188">
    <property type="component" value="Unassembled WGS sequence"/>
</dbReference>
<dbReference type="InterPro" id="IPR001680">
    <property type="entry name" value="WD40_rpt"/>
</dbReference>
<dbReference type="InterPro" id="IPR020472">
    <property type="entry name" value="WD40_PAC1"/>
</dbReference>
<dbReference type="Pfam" id="PF04158">
    <property type="entry name" value="Sof1"/>
    <property type="match status" value="1"/>
</dbReference>
<dbReference type="SUPFAM" id="SSF50978">
    <property type="entry name" value="WD40 repeat-like"/>
    <property type="match status" value="1"/>
</dbReference>
<keyword evidence="6" id="KW-0539">Nucleus</keyword>
<evidence type="ECO:0000256" key="6">
    <source>
        <dbReference type="ARBA" id="ARBA00023242"/>
    </source>
</evidence>
<evidence type="ECO:0000256" key="9">
    <source>
        <dbReference type="PROSITE-ProRule" id="PRU00221"/>
    </source>
</evidence>
<accession>A0ABR3GUS1</accession>
<feature type="repeat" description="WD" evidence="9">
    <location>
        <begin position="279"/>
        <end position="320"/>
    </location>
</feature>
<feature type="domain" description="Sof1-like protein" evidence="11">
    <location>
        <begin position="355"/>
        <end position="441"/>
    </location>
</feature>
<feature type="repeat" description="WD" evidence="9">
    <location>
        <begin position="322"/>
        <end position="363"/>
    </location>
</feature>
<feature type="repeat" description="WD" evidence="9">
    <location>
        <begin position="62"/>
        <end position="104"/>
    </location>
</feature>
<evidence type="ECO:0000256" key="7">
    <source>
        <dbReference type="ARBA" id="ARBA00023274"/>
    </source>
</evidence>
<sequence>MKVKTLSRSAETYNPTGTTAVPQPRNLNPELHPFEKAREYTRALNATKLERMFAAPFIAQLGDGHVDGVYSLTKDPRSLNVIASGSGDGEVKIWDLTERRELLTVKAHEGIVKGMCFTNMGGEDQRLLSCASDCTVKMWNPYATSNGNIPVATYLGSGAFNGVTHHRSEHTFATASSVIDIWDSSRSKPVTTLNWGADTINVVKFNQSETSILASAGTDRTLIFYDLRTSSPVTKLVTGLRTNAICWNPMEPFNLAAGNEDHNTYVFDMRKLSRALNVLKDHVAAVMDVDYSPTGEELVTGSYDRTIRIYKAREGHSRDIYHTKRMQRVFSVAFTTDTNYILSGSDDGNVRLWRAQAAARSHVRSTRERVKIEYDTALKERYKHMPEIRRIARHRHIPKTVKKAGEIKKIEEASIKRKEENERKHSKKGKTRRVPMREAMVISRE</sequence>
<organism evidence="12 13">
    <name type="scientific">Discina gigas</name>
    <dbReference type="NCBI Taxonomy" id="1032678"/>
    <lineage>
        <taxon>Eukaryota</taxon>
        <taxon>Fungi</taxon>
        <taxon>Dikarya</taxon>
        <taxon>Ascomycota</taxon>
        <taxon>Pezizomycotina</taxon>
        <taxon>Pezizomycetes</taxon>
        <taxon>Pezizales</taxon>
        <taxon>Discinaceae</taxon>
        <taxon>Discina</taxon>
    </lineage>
</organism>
<name>A0ABR3GUS1_9PEZI</name>
<protein>
    <recommendedName>
        <fullName evidence="3">DDB1- and CUL4-associated factor 13</fullName>
    </recommendedName>
    <alternativeName>
        <fullName evidence="8">WD repeat and SOF domain-containing protein 1</fullName>
    </alternativeName>
</protein>
<dbReference type="InterPro" id="IPR036322">
    <property type="entry name" value="WD40_repeat_dom_sf"/>
</dbReference>
<dbReference type="InterPro" id="IPR019775">
    <property type="entry name" value="WD40_repeat_CS"/>
</dbReference>
<dbReference type="PROSITE" id="PS00678">
    <property type="entry name" value="WD_REPEATS_1"/>
    <property type="match status" value="1"/>
</dbReference>
<feature type="compositionally biased region" description="Basic and acidic residues" evidence="10">
    <location>
        <begin position="412"/>
        <end position="423"/>
    </location>
</feature>
<dbReference type="PANTHER" id="PTHR22851">
    <property type="entry name" value="U3 SMALL NUCLEOLAR RNA U3 SNORNA ASSOCIATED PROTEIN"/>
    <property type="match status" value="1"/>
</dbReference>
<evidence type="ECO:0000256" key="4">
    <source>
        <dbReference type="ARBA" id="ARBA00022574"/>
    </source>
</evidence>
<evidence type="ECO:0000313" key="13">
    <source>
        <dbReference type="Proteomes" id="UP001447188"/>
    </source>
</evidence>
<evidence type="ECO:0000256" key="5">
    <source>
        <dbReference type="ARBA" id="ARBA00022737"/>
    </source>
</evidence>
<comment type="caution">
    <text evidence="12">The sequence shown here is derived from an EMBL/GenBank/DDBJ whole genome shotgun (WGS) entry which is preliminary data.</text>
</comment>
<dbReference type="Pfam" id="PF00400">
    <property type="entry name" value="WD40"/>
    <property type="match status" value="4"/>
</dbReference>
<keyword evidence="7" id="KW-0687">Ribonucleoprotein</keyword>
<dbReference type="PROSITE" id="PS50082">
    <property type="entry name" value="WD_REPEATS_2"/>
    <property type="match status" value="3"/>
</dbReference>
<feature type="compositionally biased region" description="Polar residues" evidence="10">
    <location>
        <begin position="1"/>
        <end position="21"/>
    </location>
</feature>
<comment type="subcellular location">
    <subcellularLocation>
        <location evidence="1">Nucleus</location>
        <location evidence="1">Nucleolus</location>
    </subcellularLocation>
</comment>
<proteinExistence type="inferred from homology"/>
<evidence type="ECO:0000256" key="10">
    <source>
        <dbReference type="SAM" id="MobiDB-lite"/>
    </source>
</evidence>
<dbReference type="PANTHER" id="PTHR22851:SF0">
    <property type="entry name" value="DDB1- AND CUL4-ASSOCIATED FACTOR 13"/>
    <property type="match status" value="1"/>
</dbReference>
<dbReference type="Gene3D" id="2.130.10.10">
    <property type="entry name" value="YVTN repeat-like/Quinoprotein amine dehydrogenase"/>
    <property type="match status" value="2"/>
</dbReference>
<feature type="region of interest" description="Disordered" evidence="10">
    <location>
        <begin position="412"/>
        <end position="445"/>
    </location>
</feature>
<evidence type="ECO:0000256" key="3">
    <source>
        <dbReference type="ARBA" id="ARBA00021762"/>
    </source>
</evidence>
<dbReference type="CDD" id="cd00200">
    <property type="entry name" value="WD40"/>
    <property type="match status" value="1"/>
</dbReference>
<dbReference type="InterPro" id="IPR015943">
    <property type="entry name" value="WD40/YVTN_repeat-like_dom_sf"/>
</dbReference>
<feature type="region of interest" description="Disordered" evidence="10">
    <location>
        <begin position="1"/>
        <end position="28"/>
    </location>
</feature>
<dbReference type="SMART" id="SM00320">
    <property type="entry name" value="WD40"/>
    <property type="match status" value="7"/>
</dbReference>
<evidence type="ECO:0000256" key="8">
    <source>
        <dbReference type="ARBA" id="ARBA00032239"/>
    </source>
</evidence>
<keyword evidence="4 9" id="KW-0853">WD repeat</keyword>
<reference evidence="12 13" key="1">
    <citation type="submission" date="2024-02" db="EMBL/GenBank/DDBJ databases">
        <title>Discinaceae phylogenomics.</title>
        <authorList>
            <person name="Dirks A.C."/>
            <person name="James T.Y."/>
        </authorList>
    </citation>
    <scope>NUCLEOTIDE SEQUENCE [LARGE SCALE GENOMIC DNA]</scope>
    <source>
        <strain evidence="12 13">ACD0624</strain>
    </source>
</reference>
<dbReference type="PROSITE" id="PS50294">
    <property type="entry name" value="WD_REPEATS_REGION"/>
    <property type="match status" value="3"/>
</dbReference>
<evidence type="ECO:0000313" key="12">
    <source>
        <dbReference type="EMBL" id="KAL0639696.1"/>
    </source>
</evidence>
<keyword evidence="5" id="KW-0677">Repeat</keyword>
<evidence type="ECO:0000256" key="1">
    <source>
        <dbReference type="ARBA" id="ARBA00004604"/>
    </source>
</evidence>
<dbReference type="InterPro" id="IPR007287">
    <property type="entry name" value="Sof1"/>
</dbReference>
<feature type="compositionally biased region" description="Basic residues" evidence="10">
    <location>
        <begin position="424"/>
        <end position="434"/>
    </location>
</feature>
<dbReference type="EMBL" id="JBBBZM010000009">
    <property type="protein sequence ID" value="KAL0639696.1"/>
    <property type="molecule type" value="Genomic_DNA"/>
</dbReference>
<dbReference type="PRINTS" id="PR00320">
    <property type="entry name" value="GPROTEINBRPT"/>
</dbReference>
<gene>
    <name evidence="12" type="primary">sof1</name>
    <name evidence="12" type="ORF">Q9L58_001263</name>
</gene>
<evidence type="ECO:0000259" key="11">
    <source>
        <dbReference type="Pfam" id="PF04158"/>
    </source>
</evidence>
<dbReference type="InterPro" id="IPR051733">
    <property type="entry name" value="WD_repeat_DCAF13/WDSOF1"/>
</dbReference>
<comment type="similarity">
    <text evidence="2">Belongs to the WD repeat DCAF13/WDSOF1 family.</text>
</comment>